<name>I8RIV2_9FIRM</name>
<reference evidence="1 2" key="1">
    <citation type="journal article" date="2012" name="J. Bacteriol.">
        <title>Draft Genome Sequences for Two Metal-Reducing Pelosinus fermentans Strains Isolated from a Cr(VI)-Contaminated Site and for Type Strain R7.</title>
        <authorList>
            <person name="Brown S.D."/>
            <person name="Podar M."/>
            <person name="Klingeman D.M."/>
            <person name="Johnson C.M."/>
            <person name="Yang Z.K."/>
            <person name="Utturkar S.M."/>
            <person name="Land M.L."/>
            <person name="Mosher J.J."/>
            <person name="Hurt R.A.Jr."/>
            <person name="Phelps T.J."/>
            <person name="Palumbo A.V."/>
            <person name="Arkin A.P."/>
            <person name="Hazen T.C."/>
            <person name="Elias D.A."/>
        </authorList>
    </citation>
    <scope>NUCLEOTIDE SEQUENCE [LARGE SCALE GENOMIC DNA]</scope>
    <source>
        <strain evidence="1 2">B4</strain>
    </source>
</reference>
<gene>
    <name evidence="1" type="ORF">FB4_0084</name>
</gene>
<protein>
    <submittedName>
        <fullName evidence="1">Uncharacterized protein</fullName>
    </submittedName>
</protein>
<dbReference type="AlphaFoldDB" id="I8RIV2"/>
<evidence type="ECO:0000313" key="1">
    <source>
        <dbReference type="EMBL" id="EIW19833.1"/>
    </source>
</evidence>
<keyword evidence="2" id="KW-1185">Reference proteome</keyword>
<dbReference type="PATRIC" id="fig|1149862.3.peg.985"/>
<dbReference type="EMBL" id="AKVJ01000011">
    <property type="protein sequence ID" value="EIW19833.1"/>
    <property type="molecule type" value="Genomic_DNA"/>
</dbReference>
<organism evidence="1 2">
    <name type="scientific">Pelosinus fermentans B4</name>
    <dbReference type="NCBI Taxonomy" id="1149862"/>
    <lineage>
        <taxon>Bacteria</taxon>
        <taxon>Bacillati</taxon>
        <taxon>Bacillota</taxon>
        <taxon>Negativicutes</taxon>
        <taxon>Selenomonadales</taxon>
        <taxon>Sporomusaceae</taxon>
        <taxon>Pelosinus</taxon>
    </lineage>
</organism>
<evidence type="ECO:0000313" key="2">
    <source>
        <dbReference type="Proteomes" id="UP000004324"/>
    </source>
</evidence>
<sequence length="35" mass="4108">MIEREFSAKLLHIEVEVDAYTRAVSTPIDQPQEYK</sequence>
<proteinExistence type="predicted"/>
<dbReference type="Proteomes" id="UP000004324">
    <property type="component" value="Unassembled WGS sequence"/>
</dbReference>
<comment type="caution">
    <text evidence="1">The sequence shown here is derived from an EMBL/GenBank/DDBJ whole genome shotgun (WGS) entry which is preliminary data.</text>
</comment>
<accession>I8RIV2</accession>